<organism evidence="1 2">
    <name type="scientific">Pyrocoelia pectoralis</name>
    <dbReference type="NCBI Taxonomy" id="417401"/>
    <lineage>
        <taxon>Eukaryota</taxon>
        <taxon>Metazoa</taxon>
        <taxon>Ecdysozoa</taxon>
        <taxon>Arthropoda</taxon>
        <taxon>Hexapoda</taxon>
        <taxon>Insecta</taxon>
        <taxon>Pterygota</taxon>
        <taxon>Neoptera</taxon>
        <taxon>Endopterygota</taxon>
        <taxon>Coleoptera</taxon>
        <taxon>Polyphaga</taxon>
        <taxon>Elateriformia</taxon>
        <taxon>Elateroidea</taxon>
        <taxon>Lampyridae</taxon>
        <taxon>Lampyrinae</taxon>
        <taxon>Pyrocoelia</taxon>
    </lineage>
</organism>
<gene>
    <name evidence="1" type="ORF">RI129_006003</name>
</gene>
<dbReference type="EMBL" id="JAVRBK010000004">
    <property type="protein sequence ID" value="KAK5644703.1"/>
    <property type="molecule type" value="Genomic_DNA"/>
</dbReference>
<comment type="caution">
    <text evidence="1">The sequence shown here is derived from an EMBL/GenBank/DDBJ whole genome shotgun (WGS) entry which is preliminary data.</text>
</comment>
<reference evidence="1 2" key="1">
    <citation type="journal article" date="2024" name="Insects">
        <title>An Improved Chromosome-Level Genome Assembly of the Firefly Pyrocoelia pectoralis.</title>
        <authorList>
            <person name="Fu X."/>
            <person name="Meyer-Rochow V.B."/>
            <person name="Ballantyne L."/>
            <person name="Zhu X."/>
        </authorList>
    </citation>
    <scope>NUCLEOTIDE SEQUENCE [LARGE SCALE GENOMIC DNA]</scope>
    <source>
        <strain evidence="1">XCY_ONT2</strain>
    </source>
</reference>
<accession>A0AAN7VG84</accession>
<evidence type="ECO:0000313" key="1">
    <source>
        <dbReference type="EMBL" id="KAK5644703.1"/>
    </source>
</evidence>
<protein>
    <submittedName>
        <fullName evidence="1">Uncharacterized protein</fullName>
    </submittedName>
</protein>
<dbReference type="AlphaFoldDB" id="A0AAN7VG84"/>
<name>A0AAN7VG84_9COLE</name>
<evidence type="ECO:0000313" key="2">
    <source>
        <dbReference type="Proteomes" id="UP001329430"/>
    </source>
</evidence>
<proteinExistence type="predicted"/>
<sequence length="138" mass="15989">MVSPVKKPTRFNFGHLSVLEKQCILNMYKQILSDTPQMKITTIVKKIADTAGVAKSTVYRTMKEYRETDRCCYTSTSSGGRPHIVATYNETTKKYVRQIIHNFFHNNELPTLDKILKEVQSRSDLPQMCRSDLHCIMR</sequence>
<keyword evidence="2" id="KW-1185">Reference proteome</keyword>
<dbReference type="Proteomes" id="UP001329430">
    <property type="component" value="Chromosome 4"/>
</dbReference>